<sequence length="269" mass="27119">MKVNLNDALEHIASAASASAPPVATDRIRSRARRRHAVRVTAGSVTVLAVGVALAAGAAQLGHRQGPVVPAEQQSATSSPAAVQLPTVTAGGAFMCGKPVPQILDPEGSADLHLEVLGSIGADGGTGASAWLPIDGTTVPAGQSLGVAARIINGTRVDVSAKVPGQASLKGYMTRDGVVVGMLQQPSSDPASADRLLAMPAGQQVTEHLEGGQFVTCEPDGNTAASLPAGDYLIYFEQPIWHPDAAEAVGPHASIAAGPYSLTIAPGQP</sequence>
<evidence type="ECO:0000313" key="3">
    <source>
        <dbReference type="Proteomes" id="UP000632740"/>
    </source>
</evidence>
<accession>A0A919P547</accession>
<keyword evidence="1" id="KW-0472">Membrane</keyword>
<dbReference type="EMBL" id="BONK01000009">
    <property type="protein sequence ID" value="GIG22123.1"/>
    <property type="molecule type" value="Genomic_DNA"/>
</dbReference>
<keyword evidence="1" id="KW-1133">Transmembrane helix</keyword>
<dbReference type="Proteomes" id="UP000632740">
    <property type="component" value="Unassembled WGS sequence"/>
</dbReference>
<keyword evidence="3" id="KW-1185">Reference proteome</keyword>
<dbReference type="RefSeq" id="WP_203756179.1">
    <property type="nucleotide sequence ID" value="NZ_BONK01000009.1"/>
</dbReference>
<gene>
    <name evidence="2" type="ORF">Cch01nite_28470</name>
</gene>
<feature type="transmembrane region" description="Helical" evidence="1">
    <location>
        <begin position="37"/>
        <end position="59"/>
    </location>
</feature>
<dbReference type="AlphaFoldDB" id="A0A919P547"/>
<comment type="caution">
    <text evidence="2">The sequence shown here is derived from an EMBL/GenBank/DDBJ whole genome shotgun (WGS) entry which is preliminary data.</text>
</comment>
<keyword evidence="1" id="KW-0812">Transmembrane</keyword>
<name>A0A919P547_9CELL</name>
<proteinExistence type="predicted"/>
<reference evidence="2" key="1">
    <citation type="submission" date="2021-01" db="EMBL/GenBank/DDBJ databases">
        <title>Whole genome shotgun sequence of Cellulomonas chitinilytica NBRC 110799.</title>
        <authorList>
            <person name="Komaki H."/>
            <person name="Tamura T."/>
        </authorList>
    </citation>
    <scope>NUCLEOTIDE SEQUENCE</scope>
    <source>
        <strain evidence="2">NBRC 110799</strain>
    </source>
</reference>
<protein>
    <submittedName>
        <fullName evidence="2">Uncharacterized protein</fullName>
    </submittedName>
</protein>
<evidence type="ECO:0000256" key="1">
    <source>
        <dbReference type="SAM" id="Phobius"/>
    </source>
</evidence>
<organism evidence="2 3">
    <name type="scientific">Cellulomonas chitinilytica</name>
    <dbReference type="NCBI Taxonomy" id="398759"/>
    <lineage>
        <taxon>Bacteria</taxon>
        <taxon>Bacillati</taxon>
        <taxon>Actinomycetota</taxon>
        <taxon>Actinomycetes</taxon>
        <taxon>Micrococcales</taxon>
        <taxon>Cellulomonadaceae</taxon>
        <taxon>Cellulomonas</taxon>
    </lineage>
</organism>
<evidence type="ECO:0000313" key="2">
    <source>
        <dbReference type="EMBL" id="GIG22123.1"/>
    </source>
</evidence>